<keyword evidence="5 7" id="KW-1133">Transmembrane helix</keyword>
<keyword evidence="4 7" id="KW-0812">Transmembrane</keyword>
<name>A0ABR9XRV1_9CHLB</name>
<feature type="transmembrane region" description="Helical" evidence="7">
    <location>
        <begin position="233"/>
        <end position="257"/>
    </location>
</feature>
<evidence type="ECO:0000256" key="4">
    <source>
        <dbReference type="ARBA" id="ARBA00022692"/>
    </source>
</evidence>
<dbReference type="InterPro" id="IPR001173">
    <property type="entry name" value="Glyco_trans_2-like"/>
</dbReference>
<keyword evidence="10" id="KW-1185">Reference proteome</keyword>
<evidence type="ECO:0000256" key="2">
    <source>
        <dbReference type="ARBA" id="ARBA00022676"/>
    </source>
</evidence>
<evidence type="ECO:0000259" key="8">
    <source>
        <dbReference type="Pfam" id="PF00535"/>
    </source>
</evidence>
<dbReference type="InterPro" id="IPR029044">
    <property type="entry name" value="Nucleotide-diphossugar_trans"/>
</dbReference>
<evidence type="ECO:0000313" key="10">
    <source>
        <dbReference type="Proteomes" id="UP000619838"/>
    </source>
</evidence>
<gene>
    <name evidence="9" type="ORF">INT08_06225</name>
</gene>
<dbReference type="PANTHER" id="PTHR48090:SF1">
    <property type="entry name" value="PROPHAGE BACTOPRENOL GLUCOSYL TRANSFERASE HOMOLOG"/>
    <property type="match status" value="1"/>
</dbReference>
<organism evidence="9 10">
    <name type="scientific">Prosthecochloris ethylica</name>
    <dbReference type="NCBI Taxonomy" id="2743976"/>
    <lineage>
        <taxon>Bacteria</taxon>
        <taxon>Pseudomonadati</taxon>
        <taxon>Chlorobiota</taxon>
        <taxon>Chlorobiia</taxon>
        <taxon>Chlorobiales</taxon>
        <taxon>Chlorobiaceae</taxon>
        <taxon>Prosthecochloris</taxon>
    </lineage>
</organism>
<keyword evidence="3" id="KW-0808">Transferase</keyword>
<evidence type="ECO:0000256" key="1">
    <source>
        <dbReference type="ARBA" id="ARBA00004141"/>
    </source>
</evidence>
<protein>
    <submittedName>
        <fullName evidence="9">Glycosyltransferase</fullName>
    </submittedName>
</protein>
<dbReference type="Pfam" id="PF00535">
    <property type="entry name" value="Glycos_transf_2"/>
    <property type="match status" value="1"/>
</dbReference>
<comment type="caution">
    <text evidence="9">The sequence shown here is derived from an EMBL/GenBank/DDBJ whole genome shotgun (WGS) entry which is preliminary data.</text>
</comment>
<proteinExistence type="predicted"/>
<reference evidence="9 10" key="1">
    <citation type="journal article" date="2020" name="Microorganisms">
        <title>Simultaneous Genome Sequencing of Prosthecochloris ethylica and Desulfuromonas acetoxidans within a Syntrophic Mixture Reveals Unique Pili and Protein Interactions.</title>
        <authorList>
            <person name="Kyndt J.A."/>
            <person name="Van Beeumen J.J."/>
            <person name="Meyer T.E."/>
        </authorList>
    </citation>
    <scope>NUCLEOTIDE SEQUENCE [LARGE SCALE GENOMIC DNA]</scope>
    <source>
        <strain evidence="9 10">N3</strain>
    </source>
</reference>
<dbReference type="EMBL" id="JADGII010000008">
    <property type="protein sequence ID" value="MBF0636771.1"/>
    <property type="molecule type" value="Genomic_DNA"/>
</dbReference>
<dbReference type="Gene3D" id="3.90.550.10">
    <property type="entry name" value="Spore Coat Polysaccharide Biosynthesis Protein SpsA, Chain A"/>
    <property type="match status" value="1"/>
</dbReference>
<evidence type="ECO:0000256" key="5">
    <source>
        <dbReference type="ARBA" id="ARBA00022989"/>
    </source>
</evidence>
<accession>A0ABR9XRV1</accession>
<feature type="domain" description="Glycosyltransferase 2-like" evidence="8">
    <location>
        <begin position="14"/>
        <end position="177"/>
    </location>
</feature>
<dbReference type="InterPro" id="IPR050256">
    <property type="entry name" value="Glycosyltransferase_2"/>
</dbReference>
<dbReference type="PANTHER" id="PTHR48090">
    <property type="entry name" value="UNDECAPRENYL-PHOSPHATE 4-DEOXY-4-FORMAMIDO-L-ARABINOSE TRANSFERASE-RELATED"/>
    <property type="match status" value="1"/>
</dbReference>
<evidence type="ECO:0000256" key="3">
    <source>
        <dbReference type="ARBA" id="ARBA00022679"/>
    </source>
</evidence>
<evidence type="ECO:0000256" key="6">
    <source>
        <dbReference type="ARBA" id="ARBA00023136"/>
    </source>
</evidence>
<dbReference type="Proteomes" id="UP000619838">
    <property type="component" value="Unassembled WGS sequence"/>
</dbReference>
<dbReference type="SUPFAM" id="SSF53448">
    <property type="entry name" value="Nucleotide-diphospho-sugar transferases"/>
    <property type="match status" value="1"/>
</dbReference>
<keyword evidence="2" id="KW-0328">Glycosyltransferase</keyword>
<sequence length="317" mass="35149">MKHHHVETSASLAIVMPVYEDAEASERLFRELFDQFGRDVFVVAVDDGAIRQPLDIHPMRSAFLEGVVIRLRRNVGHQQAIAVGLHYVADHLSGAQRIVVMDSDGEDLPSSIPHLLSVLERDDIDVVVASRKSRQESLLFKVFYVLYKFLFSLLSGRNINFGNFMALKACALKRISAMQELWVHVAGCVLASKLRLGYLPLDRGPRYAGHSKMNFESLALHGFRGIMVFAERVLVRVGVFCTVIGGLAVLAAVLAIWLKLAGFATPGWFSVALGILMIVFFQTGAITLMTLMLTGVSRSGMVSTVDYRAYIDEVEHV</sequence>
<comment type="subcellular location">
    <subcellularLocation>
        <location evidence="1">Membrane</location>
        <topology evidence="1">Multi-pass membrane protein</topology>
    </subcellularLocation>
</comment>
<evidence type="ECO:0000256" key="7">
    <source>
        <dbReference type="SAM" id="Phobius"/>
    </source>
</evidence>
<feature type="transmembrane region" description="Helical" evidence="7">
    <location>
        <begin position="269"/>
        <end position="293"/>
    </location>
</feature>
<dbReference type="RefSeq" id="WP_175187454.1">
    <property type="nucleotide sequence ID" value="NZ_JABVZQ010000009.1"/>
</dbReference>
<keyword evidence="6 7" id="KW-0472">Membrane</keyword>
<evidence type="ECO:0000313" key="9">
    <source>
        <dbReference type="EMBL" id="MBF0636771.1"/>
    </source>
</evidence>